<feature type="compositionally biased region" description="Basic and acidic residues" evidence="2">
    <location>
        <begin position="218"/>
        <end position="228"/>
    </location>
</feature>
<proteinExistence type="predicted"/>
<reference evidence="3 4" key="1">
    <citation type="journal article" date="2023" name="Plants (Basel)">
        <title>Bridging the Gap: Combining Genomics and Transcriptomics Approaches to Understand Stylosanthes scabra, an Orphan Legume from the Brazilian Caatinga.</title>
        <authorList>
            <person name="Ferreira-Neto J.R.C."/>
            <person name="da Silva M.D."/>
            <person name="Binneck E."/>
            <person name="de Melo N.F."/>
            <person name="da Silva R.H."/>
            <person name="de Melo A.L.T.M."/>
            <person name="Pandolfi V."/>
            <person name="Bustamante F.O."/>
            <person name="Brasileiro-Vidal A.C."/>
            <person name="Benko-Iseppon A.M."/>
        </authorList>
    </citation>
    <scope>NUCLEOTIDE SEQUENCE [LARGE SCALE GENOMIC DNA]</scope>
    <source>
        <tissue evidence="3">Leaves</tissue>
    </source>
</reference>
<evidence type="ECO:0000313" key="4">
    <source>
        <dbReference type="Proteomes" id="UP001341840"/>
    </source>
</evidence>
<feature type="compositionally biased region" description="Polar residues" evidence="2">
    <location>
        <begin position="145"/>
        <end position="165"/>
    </location>
</feature>
<feature type="compositionally biased region" description="Low complexity" evidence="2">
    <location>
        <begin position="192"/>
        <end position="206"/>
    </location>
</feature>
<feature type="region of interest" description="Disordered" evidence="2">
    <location>
        <begin position="89"/>
        <end position="262"/>
    </location>
</feature>
<feature type="coiled-coil region" evidence="1">
    <location>
        <begin position="421"/>
        <end position="462"/>
    </location>
</feature>
<organism evidence="3 4">
    <name type="scientific">Stylosanthes scabra</name>
    <dbReference type="NCBI Taxonomy" id="79078"/>
    <lineage>
        <taxon>Eukaryota</taxon>
        <taxon>Viridiplantae</taxon>
        <taxon>Streptophyta</taxon>
        <taxon>Embryophyta</taxon>
        <taxon>Tracheophyta</taxon>
        <taxon>Spermatophyta</taxon>
        <taxon>Magnoliopsida</taxon>
        <taxon>eudicotyledons</taxon>
        <taxon>Gunneridae</taxon>
        <taxon>Pentapetalae</taxon>
        <taxon>rosids</taxon>
        <taxon>fabids</taxon>
        <taxon>Fabales</taxon>
        <taxon>Fabaceae</taxon>
        <taxon>Papilionoideae</taxon>
        <taxon>50 kb inversion clade</taxon>
        <taxon>dalbergioids sensu lato</taxon>
        <taxon>Dalbergieae</taxon>
        <taxon>Pterocarpus clade</taxon>
        <taxon>Stylosanthes</taxon>
    </lineage>
</organism>
<accession>A0ABU6Z1Q5</accession>
<evidence type="ECO:0000256" key="1">
    <source>
        <dbReference type="SAM" id="Coils"/>
    </source>
</evidence>
<comment type="caution">
    <text evidence="3">The sequence shown here is derived from an EMBL/GenBank/DDBJ whole genome shotgun (WGS) entry which is preliminary data.</text>
</comment>
<keyword evidence="4" id="KW-1185">Reference proteome</keyword>
<feature type="compositionally biased region" description="Polar residues" evidence="2">
    <location>
        <begin position="249"/>
        <end position="258"/>
    </location>
</feature>
<gene>
    <name evidence="3" type="ORF">PIB30_008543</name>
</gene>
<dbReference type="EMBL" id="JASCZI010271879">
    <property type="protein sequence ID" value="MED6216557.1"/>
    <property type="molecule type" value="Genomic_DNA"/>
</dbReference>
<feature type="compositionally biased region" description="Polar residues" evidence="2">
    <location>
        <begin position="123"/>
        <end position="133"/>
    </location>
</feature>
<evidence type="ECO:0000313" key="3">
    <source>
        <dbReference type="EMBL" id="MED6216557.1"/>
    </source>
</evidence>
<dbReference type="Proteomes" id="UP001341840">
    <property type="component" value="Unassembled WGS sequence"/>
</dbReference>
<keyword evidence="1" id="KW-0175">Coiled coil</keyword>
<name>A0ABU6Z1Q5_9FABA</name>
<evidence type="ECO:0000256" key="2">
    <source>
        <dbReference type="SAM" id="MobiDB-lite"/>
    </source>
</evidence>
<sequence length="493" mass="54139">MACQFGFAQATPAPFSLLENEQAYRLKIGSIDGLIAALVSNEDRRKQYSPFESEPCTMVTRAFNNWWNAYYKRFIRPYDVIKAGADKLLATDQPQRPKPAPKRKAEPTSTSKKATNKTKSEKALTSTNTSKAKPSTMHLAPTPPTTQNINPEPSTIRSDASSGTKNSEEAHPSPRKLFEQGKSKATLIITKSASSDSASTQSKVASPIQHRAASPAIDSKRGDGKSTEIVDEGVFPESSSDTSIEENRQVASNPSSPQDSDNLLLDLNSLVAELHKVASDTVLENTIPSDSINKSMQQPVQTGAAMITTEPVVERPATLPNKYNMSKEIIDALRWLIDLLSARVEESIDHDEVQKKTQLVAAHFHAHLILEEAAPIKAVPLLVKNLLNTAWNAKKCQDQVVNLGKDIKILDKSTTDYTKVKDQLSDEIGAANEKLSALQQQKTRLEEELASIQQRINDVEEQKKRLANPLNRSKDALSKIDGKLATIAKKKGN</sequence>
<feature type="compositionally biased region" description="Basic and acidic residues" evidence="2">
    <location>
        <begin position="166"/>
        <end position="182"/>
    </location>
</feature>
<protein>
    <submittedName>
        <fullName evidence="3">Uncharacterized protein</fullName>
    </submittedName>
</protein>